<dbReference type="OrthoDB" id="3258311at2759"/>
<dbReference type="SUPFAM" id="SSF52047">
    <property type="entry name" value="RNI-like"/>
    <property type="match status" value="1"/>
</dbReference>
<dbReference type="Proteomes" id="UP000077266">
    <property type="component" value="Unassembled WGS sequence"/>
</dbReference>
<dbReference type="InParanoid" id="A0A165BP85"/>
<name>A0A165BP85_EXIGL</name>
<accession>A0A165BP85</accession>
<sequence length="714" mass="82308">MYSDSDSDNDYDDHGYYMRELIFTERSPELRVLESDIQEAKDIVHRIIIKQDRSTRPSSQTDRDAIREHRERPEFDSYLDWRLTRIRRFFTEIQGFHRGDLDLSGRTQSRYDALLRRWESFSADMTSLLPHVGHRDVNRERWVREARKFMPHVESVPYITNAQVWLDFRRKWKMPREVPDYEDLQGWYSRTLSVIKQHPTPKIQKLYLHDLPPEVVSAVFSHMIIEEARVLSATNRYLREVGLAHIFSSRRIVMRQPADWWKSVKDLEEQDDMTATVRTIMTQTRDESIKEARFLLSRPDICAKITSLVMGVVWVNTFAPTRILGQSIPPPTDAAMFGPLFDVFAEFLHSVTIEYLKLTQVVIDRRFATELLAQPKLSRLDIALCRTSEDFQEFILAAPEGFLQTNITYLSLTMTAGTLGDGDPDEEDDNPQETAWGLVALCPQLRLLHLYNIAPKNPVNMPSRDIWPSLLGPLGNVERLHLDGIEWDLTDLCELLQQVVERGPLRLTHLKIHSAWSVPPAMIIQLFIILKAGNAPLRVLSLDGLHPLPITIFRRLAHLFPDLEALSLVKRDNDRQNDSKPCRWDLPLYEYAVPLRGLAKLRYFGANFYWDPLVASPYVCKYLEPGFDAGPDYDTDADFMLDGRSVALPFAASCPALESFVLYGKVMPLLQCQIRRSPTSGAVLEIVDEVLSFSPRNFQHLNPTLLGTTFPFPS</sequence>
<organism evidence="1 2">
    <name type="scientific">Exidia glandulosa HHB12029</name>
    <dbReference type="NCBI Taxonomy" id="1314781"/>
    <lineage>
        <taxon>Eukaryota</taxon>
        <taxon>Fungi</taxon>
        <taxon>Dikarya</taxon>
        <taxon>Basidiomycota</taxon>
        <taxon>Agaricomycotina</taxon>
        <taxon>Agaricomycetes</taxon>
        <taxon>Auriculariales</taxon>
        <taxon>Exidiaceae</taxon>
        <taxon>Exidia</taxon>
    </lineage>
</organism>
<protein>
    <recommendedName>
        <fullName evidence="3">F-box domain-containing protein</fullName>
    </recommendedName>
</protein>
<dbReference type="STRING" id="1314781.A0A165BP85"/>
<dbReference type="AlphaFoldDB" id="A0A165BP85"/>
<dbReference type="EMBL" id="KV426428">
    <property type="protein sequence ID" value="KZV81004.1"/>
    <property type="molecule type" value="Genomic_DNA"/>
</dbReference>
<dbReference type="Gene3D" id="3.80.10.10">
    <property type="entry name" value="Ribonuclease Inhibitor"/>
    <property type="match status" value="1"/>
</dbReference>
<proteinExistence type="predicted"/>
<evidence type="ECO:0000313" key="2">
    <source>
        <dbReference type="Proteomes" id="UP000077266"/>
    </source>
</evidence>
<reference evidence="1 2" key="1">
    <citation type="journal article" date="2016" name="Mol. Biol. Evol.">
        <title>Comparative Genomics of Early-Diverging Mushroom-Forming Fungi Provides Insights into the Origins of Lignocellulose Decay Capabilities.</title>
        <authorList>
            <person name="Nagy L.G."/>
            <person name="Riley R."/>
            <person name="Tritt A."/>
            <person name="Adam C."/>
            <person name="Daum C."/>
            <person name="Floudas D."/>
            <person name="Sun H."/>
            <person name="Yadav J.S."/>
            <person name="Pangilinan J."/>
            <person name="Larsson K.H."/>
            <person name="Matsuura K."/>
            <person name="Barry K."/>
            <person name="Labutti K."/>
            <person name="Kuo R."/>
            <person name="Ohm R.A."/>
            <person name="Bhattacharya S.S."/>
            <person name="Shirouzu T."/>
            <person name="Yoshinaga Y."/>
            <person name="Martin F.M."/>
            <person name="Grigoriev I.V."/>
            <person name="Hibbett D.S."/>
        </authorList>
    </citation>
    <scope>NUCLEOTIDE SEQUENCE [LARGE SCALE GENOMIC DNA]</scope>
    <source>
        <strain evidence="1 2">HHB12029</strain>
    </source>
</reference>
<evidence type="ECO:0008006" key="3">
    <source>
        <dbReference type="Google" id="ProtNLM"/>
    </source>
</evidence>
<dbReference type="InterPro" id="IPR032675">
    <property type="entry name" value="LRR_dom_sf"/>
</dbReference>
<keyword evidence="2" id="KW-1185">Reference proteome</keyword>
<gene>
    <name evidence="1" type="ORF">EXIGLDRAFT_780268</name>
</gene>
<evidence type="ECO:0000313" key="1">
    <source>
        <dbReference type="EMBL" id="KZV81004.1"/>
    </source>
</evidence>